<dbReference type="GO" id="GO:0034462">
    <property type="term" value="P:small-subunit processome assembly"/>
    <property type="evidence" value="ECO:0007669"/>
    <property type="project" value="TreeGrafter"/>
</dbReference>
<dbReference type="CDD" id="cd12263">
    <property type="entry name" value="RRM_ABT1_like"/>
    <property type="match status" value="1"/>
</dbReference>
<dbReference type="InterPro" id="IPR000504">
    <property type="entry name" value="RRM_dom"/>
</dbReference>
<feature type="domain" description="RRM" evidence="8">
    <location>
        <begin position="42"/>
        <end position="117"/>
    </location>
</feature>
<dbReference type="PANTHER" id="PTHR12311">
    <property type="entry name" value="ACTIVATOR OF BASAL TRANSCRIPTION 1"/>
    <property type="match status" value="1"/>
</dbReference>
<dbReference type="SMART" id="SM00360">
    <property type="entry name" value="RRM"/>
    <property type="match status" value="1"/>
</dbReference>
<proteinExistence type="inferred from homology"/>
<dbReference type="GO" id="GO:0000480">
    <property type="term" value="P:endonucleolytic cleavage in 5'-ETS of tricistronic rRNA transcript (SSU-rRNA, 5.8S rRNA, LSU-rRNA)"/>
    <property type="evidence" value="ECO:0007669"/>
    <property type="project" value="TreeGrafter"/>
</dbReference>
<evidence type="ECO:0000313" key="9">
    <source>
        <dbReference type="EMBL" id="KAG8180752.1"/>
    </source>
</evidence>
<feature type="region of interest" description="Disordered" evidence="7">
    <location>
        <begin position="176"/>
        <end position="218"/>
    </location>
</feature>
<organism evidence="9 10">
    <name type="scientific">Oedothorax gibbosus</name>
    <dbReference type="NCBI Taxonomy" id="931172"/>
    <lineage>
        <taxon>Eukaryota</taxon>
        <taxon>Metazoa</taxon>
        <taxon>Ecdysozoa</taxon>
        <taxon>Arthropoda</taxon>
        <taxon>Chelicerata</taxon>
        <taxon>Arachnida</taxon>
        <taxon>Araneae</taxon>
        <taxon>Araneomorphae</taxon>
        <taxon>Entelegynae</taxon>
        <taxon>Araneoidea</taxon>
        <taxon>Linyphiidae</taxon>
        <taxon>Erigoninae</taxon>
        <taxon>Oedothorax</taxon>
    </lineage>
</organism>
<evidence type="ECO:0000256" key="2">
    <source>
        <dbReference type="ARBA" id="ARBA00005819"/>
    </source>
</evidence>
<dbReference type="GO" id="GO:0005730">
    <property type="term" value="C:nucleolus"/>
    <property type="evidence" value="ECO:0007669"/>
    <property type="project" value="UniProtKB-SubCell"/>
</dbReference>
<dbReference type="InterPro" id="IPR039119">
    <property type="entry name" value="ABT1/Esf2"/>
</dbReference>
<gene>
    <name evidence="9" type="ORF">JTE90_026226</name>
</gene>
<dbReference type="InterPro" id="IPR034353">
    <property type="entry name" value="ABT1/ESF2_RRM"/>
</dbReference>
<dbReference type="PANTHER" id="PTHR12311:SF7">
    <property type="entry name" value="ACTIVATOR OF BASAL TRANSCRIPTION 1"/>
    <property type="match status" value="1"/>
</dbReference>
<dbReference type="InterPro" id="IPR035979">
    <property type="entry name" value="RBD_domain_sf"/>
</dbReference>
<dbReference type="GO" id="GO:0000472">
    <property type="term" value="P:endonucleolytic cleavage to generate mature 5'-end of SSU-rRNA from (SSU-rRNA, 5.8S rRNA, LSU-rRNA)"/>
    <property type="evidence" value="ECO:0007669"/>
    <property type="project" value="TreeGrafter"/>
</dbReference>
<sequence length="225" mass="26369">MENSSDSRFNLNEDFNEVVEPALEESSELSNSLVKPKVKKPGVVYLNYIPRYMTVKLVREYFNEFGEVRRLFLKPERNKKPGKPSKFFCEGWLEFGSRKVARQVAECLNGTQVGGKRHTPYYDALWSIKYLKKFQWSQLNEKQAYKKAQKGLRMRTEIAQAKREVDFYTRGVEKQKHMKRKKLDEEETNSSLPFHSPVQMENNETPREEGSTNEKAVSIMKSILI</sequence>
<dbReference type="Gene3D" id="3.30.70.330">
    <property type="match status" value="1"/>
</dbReference>
<dbReference type="GO" id="GO:0003723">
    <property type="term" value="F:RNA binding"/>
    <property type="evidence" value="ECO:0007669"/>
    <property type="project" value="UniProtKB-UniRule"/>
</dbReference>
<evidence type="ECO:0000259" key="8">
    <source>
        <dbReference type="PROSITE" id="PS50102"/>
    </source>
</evidence>
<evidence type="ECO:0000256" key="1">
    <source>
        <dbReference type="ARBA" id="ARBA00004604"/>
    </source>
</evidence>
<comment type="caution">
    <text evidence="9">The sequence shown here is derived from an EMBL/GenBank/DDBJ whole genome shotgun (WGS) entry which is preliminary data.</text>
</comment>
<name>A0AAV6U9H0_9ARAC</name>
<accession>A0AAV6U9H0</accession>
<evidence type="ECO:0000256" key="5">
    <source>
        <dbReference type="ARBA" id="ARBA00023242"/>
    </source>
</evidence>
<dbReference type="Proteomes" id="UP000827092">
    <property type="component" value="Unassembled WGS sequence"/>
</dbReference>
<keyword evidence="10" id="KW-1185">Reference proteome</keyword>
<keyword evidence="5" id="KW-0539">Nucleus</keyword>
<evidence type="ECO:0000256" key="6">
    <source>
        <dbReference type="PROSITE-ProRule" id="PRU00176"/>
    </source>
</evidence>
<feature type="compositionally biased region" description="Polar residues" evidence="7">
    <location>
        <begin position="189"/>
        <end position="203"/>
    </location>
</feature>
<dbReference type="GO" id="GO:0000447">
    <property type="term" value="P:endonucleolytic cleavage in ITS1 to separate SSU-rRNA from 5.8S rRNA and LSU-rRNA from tricistronic rRNA transcript (SSU-rRNA, 5.8S rRNA, LSU-rRNA)"/>
    <property type="evidence" value="ECO:0007669"/>
    <property type="project" value="TreeGrafter"/>
</dbReference>
<dbReference type="PROSITE" id="PS50102">
    <property type="entry name" value="RRM"/>
    <property type="match status" value="1"/>
</dbReference>
<protein>
    <recommendedName>
        <fullName evidence="3">Activator of basal transcription 1</fullName>
    </recommendedName>
</protein>
<comment type="subcellular location">
    <subcellularLocation>
        <location evidence="1">Nucleus</location>
        <location evidence="1">Nucleolus</location>
    </subcellularLocation>
</comment>
<reference evidence="9 10" key="1">
    <citation type="journal article" date="2022" name="Nat. Ecol. Evol.">
        <title>A masculinizing supergene underlies an exaggerated male reproductive morph in a spider.</title>
        <authorList>
            <person name="Hendrickx F."/>
            <person name="De Corte Z."/>
            <person name="Sonet G."/>
            <person name="Van Belleghem S.M."/>
            <person name="Kostlbacher S."/>
            <person name="Vangestel C."/>
        </authorList>
    </citation>
    <scope>NUCLEOTIDE SEQUENCE [LARGE SCALE GENOMIC DNA]</scope>
    <source>
        <strain evidence="9">W744_W776</strain>
    </source>
</reference>
<dbReference type="SUPFAM" id="SSF54928">
    <property type="entry name" value="RNA-binding domain, RBD"/>
    <property type="match status" value="1"/>
</dbReference>
<dbReference type="Pfam" id="PF00076">
    <property type="entry name" value="RRM_1"/>
    <property type="match status" value="1"/>
</dbReference>
<keyword evidence="4 6" id="KW-0694">RNA-binding</keyword>
<evidence type="ECO:0000256" key="3">
    <source>
        <dbReference type="ARBA" id="ARBA00020737"/>
    </source>
</evidence>
<evidence type="ECO:0000256" key="4">
    <source>
        <dbReference type="ARBA" id="ARBA00022884"/>
    </source>
</evidence>
<evidence type="ECO:0000313" key="10">
    <source>
        <dbReference type="Proteomes" id="UP000827092"/>
    </source>
</evidence>
<comment type="similarity">
    <text evidence="2">Belongs to the ESF2/ABP1 family.</text>
</comment>
<dbReference type="AlphaFoldDB" id="A0AAV6U9H0"/>
<dbReference type="InterPro" id="IPR012677">
    <property type="entry name" value="Nucleotide-bd_a/b_plait_sf"/>
</dbReference>
<evidence type="ECO:0000256" key="7">
    <source>
        <dbReference type="SAM" id="MobiDB-lite"/>
    </source>
</evidence>
<dbReference type="EMBL" id="JAFNEN010000552">
    <property type="protein sequence ID" value="KAG8180752.1"/>
    <property type="molecule type" value="Genomic_DNA"/>
</dbReference>